<feature type="region of interest" description="Disordered" evidence="1">
    <location>
        <begin position="711"/>
        <end position="756"/>
    </location>
</feature>
<name>A0ABZ2F8U9_METCP</name>
<dbReference type="SMART" id="SM00382">
    <property type="entry name" value="AAA"/>
    <property type="match status" value="1"/>
</dbReference>
<dbReference type="Gene3D" id="3.40.50.300">
    <property type="entry name" value="P-loop containing nucleotide triphosphate hydrolases"/>
    <property type="match status" value="1"/>
</dbReference>
<organism evidence="3 4">
    <name type="scientific">Methylococcus capsulatus</name>
    <dbReference type="NCBI Taxonomy" id="414"/>
    <lineage>
        <taxon>Bacteria</taxon>
        <taxon>Pseudomonadati</taxon>
        <taxon>Pseudomonadota</taxon>
        <taxon>Gammaproteobacteria</taxon>
        <taxon>Methylococcales</taxon>
        <taxon>Methylococcaceae</taxon>
        <taxon>Methylococcus</taxon>
    </lineage>
</organism>
<evidence type="ECO:0000313" key="4">
    <source>
        <dbReference type="Proteomes" id="UP001359308"/>
    </source>
</evidence>
<evidence type="ECO:0000259" key="2">
    <source>
        <dbReference type="SMART" id="SM00382"/>
    </source>
</evidence>
<evidence type="ECO:0000256" key="1">
    <source>
        <dbReference type="SAM" id="MobiDB-lite"/>
    </source>
</evidence>
<proteinExistence type="predicted"/>
<dbReference type="InterPro" id="IPR054468">
    <property type="entry name" value="NrSPol-like_HBD"/>
</dbReference>
<dbReference type="EMBL" id="CP104311">
    <property type="protein sequence ID" value="WWF02809.1"/>
    <property type="molecule type" value="Genomic_DNA"/>
</dbReference>
<gene>
    <name evidence="3" type="ORF">N4J17_04125</name>
</gene>
<dbReference type="Pfam" id="PF22763">
    <property type="entry name" value="NrS1-1_pol-like_HBD"/>
    <property type="match status" value="1"/>
</dbReference>
<accession>A0ABZ2F8U9</accession>
<dbReference type="InterPro" id="IPR027417">
    <property type="entry name" value="P-loop_NTPase"/>
</dbReference>
<dbReference type="Pfam" id="PF13481">
    <property type="entry name" value="AAA_25"/>
    <property type="match status" value="1"/>
</dbReference>
<dbReference type="SUPFAM" id="SSF52540">
    <property type="entry name" value="P-loop containing nucleoside triphosphate hydrolases"/>
    <property type="match status" value="1"/>
</dbReference>
<sequence>MAGTAMRSAQVERADTRPEALPVDFDAIPPELKERPRWCVWRYEWDAGKNRWIKPPRSVIPPNQAISVNDPGPWGSFEMARQAYERGGWSGVGILLDGDGITALDLDKCMDPATGELTEDAGAVLAEFDGTYTERSPSGRGIRALCRGRLARDGHKSAEHGFEAYQKGRYVTITGQAMCPPGTGIDDAQEALDWFLSTYFPTDRQNTADPARPIAPTCAPEDAANQAGPSDEDVLSKARSKSEFVALFDEGNLDQFGGDHSKADYRLMCYLAFWTGRNTDQMARLFQASALGQRGKANRPDYLGRTIEAALSRTSEAYAWNTGVVSDPFDFGEDGDQGGGSTALPGTGKAQALKMVEIIHAESIQPKPIRWLWRGWLARGKLHVIAGAPGTGKTSIALALAATITTAGRWPDGSAAEPGNVLIWSGEDDPHDTLVPRLLAAGADRSRCYFVGDVADMGERRVFDPAKDMAALAQVARRIGDIRLMIVDPIVSAVSGDSHKNAEVRRGLAPLVELAGKLDCALLGVSHFSKGTAGRDPLERVTGSLAFGALARIVFAAFKESEDDGGGRVFCRTKSNIGPDVGGFRYDLRTDELPGFPGVEASSVLWGEAVDGSARDLLARAEAVTDPDERTAVGEACGFLQALLADGPVSSRAVRSECEGAGHAWSTVRRAQKQLGVIVSKGGGRFGGGKQQWTWALPDRRCSKNPEDARQKTWATSGSDEHLVEGDQDAQGMDTFCNDESPETAKIYPWSKEAAR</sequence>
<dbReference type="InterPro" id="IPR003593">
    <property type="entry name" value="AAA+_ATPase"/>
</dbReference>
<dbReference type="RefSeq" id="WP_338457638.1">
    <property type="nucleotide sequence ID" value="NZ_CP104311.1"/>
</dbReference>
<dbReference type="Proteomes" id="UP001359308">
    <property type="component" value="Chromosome"/>
</dbReference>
<feature type="domain" description="AAA+ ATPase" evidence="2">
    <location>
        <begin position="379"/>
        <end position="551"/>
    </location>
</feature>
<reference evidence="3 4" key="1">
    <citation type="submission" date="2022-09" db="EMBL/GenBank/DDBJ databases">
        <authorList>
            <person name="Giprobiosintez L."/>
        </authorList>
    </citation>
    <scope>NUCLEOTIDE SEQUENCE [LARGE SCALE GENOMIC DNA]</scope>
    <source>
        <strain evidence="4">VKPM-B-12549 (GBS-15)</strain>
    </source>
</reference>
<protein>
    <submittedName>
        <fullName evidence="3">AAA family ATPase</fullName>
    </submittedName>
</protein>
<evidence type="ECO:0000313" key="3">
    <source>
        <dbReference type="EMBL" id="WWF02809.1"/>
    </source>
</evidence>
<keyword evidence="4" id="KW-1185">Reference proteome</keyword>